<protein>
    <submittedName>
        <fullName evidence="2">DUF1329 domain-containing protein</fullName>
    </submittedName>
</protein>
<organism evidence="2 3">
    <name type="scientific">Pseudomonas schmalbachii</name>
    <dbReference type="NCBI Taxonomy" id="2816993"/>
    <lineage>
        <taxon>Bacteria</taxon>
        <taxon>Pseudomonadati</taxon>
        <taxon>Pseudomonadota</taxon>
        <taxon>Gammaproteobacteria</taxon>
        <taxon>Pseudomonadales</taxon>
        <taxon>Pseudomonadaceae</taxon>
        <taxon>Pseudomonas</taxon>
    </lineage>
</organism>
<dbReference type="CDD" id="cd16329">
    <property type="entry name" value="LolA_like"/>
    <property type="match status" value="1"/>
</dbReference>
<dbReference type="RefSeq" id="WP_208312046.1">
    <property type="nucleotide sequence ID" value="NZ_JAELYA010000001.1"/>
</dbReference>
<evidence type="ECO:0000313" key="2">
    <source>
        <dbReference type="EMBL" id="MBO3274255.1"/>
    </source>
</evidence>
<dbReference type="InterPro" id="IPR010752">
    <property type="entry name" value="DUF1329"/>
</dbReference>
<comment type="caution">
    <text evidence="2">The sequence shown here is derived from an EMBL/GenBank/DDBJ whole genome shotgun (WGS) entry which is preliminary data.</text>
</comment>
<keyword evidence="1" id="KW-0732">Signal</keyword>
<gene>
    <name evidence="2" type="ORF">JFY56_03355</name>
</gene>
<sequence>MNTRTMMHTTVLALSLLASGVMAAVSPDEAAKLGTSLTPLGAEKAGNADGSIPAWSGGLQPGAAPVAANGFLSDPFPGDKPQFTITAANVAQYKDKLSPGQLAMFQRYPDTYRIPVFQTRRTAAAPQALYDAAKVSALNTETVNDGNGLKNFEKSHNYAFPIPKSGVEVVWNHETRFRGSNMTQVIAQATPQANGTYTIVEFKQDIAYPQMMSDVSPERGANFLFYVKQEIVAPARLAGNVTLVHETIDQVKEPRLAWAYNAGQRRVRRAPQVAYDGPGTASDGMRTADNNDMYNGAPDRYDWKLVGKKELYIPYNNYRLWSTNLKYSDILKPGHINQDLTRYELHRVWEVIGTVKPGARHIYAKRHMFIDEDTWSIAEVDHYDGRGQLWRVGEGFQVLDYQQGASLYAAQTLYDLIAGRYAVLGLMNESKHYNQYGQNFTLKDFTPAALRNAGIR</sequence>
<accession>A0ABS3TKT0</accession>
<evidence type="ECO:0000256" key="1">
    <source>
        <dbReference type="SAM" id="SignalP"/>
    </source>
</evidence>
<dbReference type="Proteomes" id="UP000669060">
    <property type="component" value="Unassembled WGS sequence"/>
</dbReference>
<dbReference type="Gene3D" id="2.50.20.10">
    <property type="entry name" value="Lipoprotein localisation LolA/LolB/LppX"/>
    <property type="match status" value="1"/>
</dbReference>
<feature type="chain" id="PRO_5045363499" evidence="1">
    <location>
        <begin position="24"/>
        <end position="456"/>
    </location>
</feature>
<feature type="signal peptide" evidence="1">
    <location>
        <begin position="1"/>
        <end position="23"/>
    </location>
</feature>
<reference evidence="2 3" key="1">
    <citation type="submission" date="2020-12" db="EMBL/GenBank/DDBJ databases">
        <title>Pseudomonas schmalbachii sp. nov. isolated from millipede gut.</title>
        <authorList>
            <person name="Shelomi M."/>
        </authorList>
    </citation>
    <scope>NUCLEOTIDE SEQUENCE [LARGE SCALE GENOMIC DNA]</scope>
    <source>
        <strain evidence="2 3">Milli4</strain>
    </source>
</reference>
<name>A0ABS3TKT0_9PSED</name>
<dbReference type="Pfam" id="PF07044">
    <property type="entry name" value="DUF1329"/>
    <property type="match status" value="1"/>
</dbReference>
<dbReference type="EMBL" id="JAELYA010000001">
    <property type="protein sequence ID" value="MBO3274255.1"/>
    <property type="molecule type" value="Genomic_DNA"/>
</dbReference>
<proteinExistence type="predicted"/>
<evidence type="ECO:0000313" key="3">
    <source>
        <dbReference type="Proteomes" id="UP000669060"/>
    </source>
</evidence>
<keyword evidence="3" id="KW-1185">Reference proteome</keyword>